<dbReference type="GO" id="GO:0005524">
    <property type="term" value="F:ATP binding"/>
    <property type="evidence" value="ECO:0007669"/>
    <property type="project" value="UniProtKB-KW"/>
</dbReference>
<dbReference type="GO" id="GO:0016887">
    <property type="term" value="F:ATP hydrolysis activity"/>
    <property type="evidence" value="ECO:0007669"/>
    <property type="project" value="InterPro"/>
</dbReference>
<evidence type="ECO:0000256" key="2">
    <source>
        <dbReference type="ARBA" id="ARBA00022741"/>
    </source>
</evidence>
<evidence type="ECO:0000259" key="4">
    <source>
        <dbReference type="PROSITE" id="PS50893"/>
    </source>
</evidence>
<dbReference type="Gene3D" id="3.40.50.300">
    <property type="entry name" value="P-loop containing nucleotide triphosphate hydrolases"/>
    <property type="match status" value="1"/>
</dbReference>
<dbReference type="Proteomes" id="UP000266426">
    <property type="component" value="Unassembled WGS sequence"/>
</dbReference>
<name>A0A3A4QZY1_9BACT</name>
<evidence type="ECO:0000256" key="1">
    <source>
        <dbReference type="ARBA" id="ARBA00022448"/>
    </source>
</evidence>
<dbReference type="PANTHER" id="PTHR42781">
    <property type="entry name" value="SPERMIDINE/PUTRESCINE IMPORT ATP-BINDING PROTEIN POTA"/>
    <property type="match status" value="1"/>
</dbReference>
<evidence type="ECO:0000313" key="6">
    <source>
        <dbReference type="Proteomes" id="UP000266426"/>
    </source>
</evidence>
<sequence length="345" mass="37982">MKSSFCLCDVSAVFGSFSLGPINLRIDTGDYLVILGPTGCGKTSLLRCIAGTACQSGGSIKLDECNLSPLPPYKRRIGLVTQMGDLFPHMTVRENVEFGLSYIHGSRKEKMKKTDRYLDLFSLTHLARRKAGTVSGGEGRRVALARCLITEPSVLLLDEPLGMLDHNGRQSMMSTLNMIHKGLNIMTIHVTHNRHEAWHLGGRCAVMNKGRIVQEGSASDLFRAPKSKFVAEFLGGENIFSAVFSNDTAYVSWGELPLTSMPVFEKGYVVIRPERIRVSQVKNKSNFKGVVESIQDCGAFMECRVRVNGSICLVAHTGIDSSDEFRIGTAVYIDWTDNALHCIAE</sequence>
<keyword evidence="2" id="KW-0547">Nucleotide-binding</keyword>
<dbReference type="SUPFAM" id="SSF52540">
    <property type="entry name" value="P-loop containing nucleoside triphosphate hydrolases"/>
    <property type="match status" value="1"/>
</dbReference>
<evidence type="ECO:0000256" key="3">
    <source>
        <dbReference type="ARBA" id="ARBA00022840"/>
    </source>
</evidence>
<dbReference type="InterPro" id="IPR027417">
    <property type="entry name" value="P-loop_NTPase"/>
</dbReference>
<comment type="caution">
    <text evidence="5">The sequence shown here is derived from an EMBL/GenBank/DDBJ whole genome shotgun (WGS) entry which is preliminary data.</text>
</comment>
<dbReference type="InterPro" id="IPR008995">
    <property type="entry name" value="Mo/tungstate-bd_C_term_dom"/>
</dbReference>
<dbReference type="AlphaFoldDB" id="A0A3A4QZY1"/>
<dbReference type="Pfam" id="PF08402">
    <property type="entry name" value="TOBE_2"/>
    <property type="match status" value="1"/>
</dbReference>
<dbReference type="PANTHER" id="PTHR42781:SF4">
    <property type="entry name" value="SPERMIDINE_PUTRESCINE IMPORT ATP-BINDING PROTEIN POTA"/>
    <property type="match status" value="1"/>
</dbReference>
<keyword evidence="1" id="KW-0813">Transport</keyword>
<feature type="domain" description="ABC transporter" evidence="4">
    <location>
        <begin position="1"/>
        <end position="234"/>
    </location>
</feature>
<dbReference type="InterPro" id="IPR003439">
    <property type="entry name" value="ABC_transporter-like_ATP-bd"/>
</dbReference>
<dbReference type="Pfam" id="PF00005">
    <property type="entry name" value="ABC_tran"/>
    <property type="match status" value="1"/>
</dbReference>
<accession>A0A3A4QZY1</accession>
<dbReference type="EMBL" id="QZJZ01000050">
    <property type="protein sequence ID" value="RJP59374.1"/>
    <property type="molecule type" value="Genomic_DNA"/>
</dbReference>
<dbReference type="GO" id="GO:0022857">
    <property type="term" value="F:transmembrane transporter activity"/>
    <property type="evidence" value="ECO:0007669"/>
    <property type="project" value="InterPro"/>
</dbReference>
<evidence type="ECO:0000313" key="5">
    <source>
        <dbReference type="EMBL" id="RJP59374.1"/>
    </source>
</evidence>
<dbReference type="InterPro" id="IPR003593">
    <property type="entry name" value="AAA+_ATPase"/>
</dbReference>
<keyword evidence="3 5" id="KW-0067">ATP-binding</keyword>
<protein>
    <submittedName>
        <fullName evidence="5">ABC transporter ATP-binding protein</fullName>
    </submittedName>
</protein>
<dbReference type="SUPFAM" id="SSF50331">
    <property type="entry name" value="MOP-like"/>
    <property type="match status" value="1"/>
</dbReference>
<reference evidence="5 6" key="1">
    <citation type="journal article" date="2017" name="ISME J.">
        <title>Energy and carbon metabolisms in a deep terrestrial subsurface fluid microbial community.</title>
        <authorList>
            <person name="Momper L."/>
            <person name="Jungbluth S.P."/>
            <person name="Lee M.D."/>
            <person name="Amend J.P."/>
        </authorList>
    </citation>
    <scope>NUCLEOTIDE SEQUENCE [LARGE SCALE GENOMIC DNA]</scope>
    <source>
        <strain evidence="5">SURF_26</strain>
    </source>
</reference>
<dbReference type="GO" id="GO:0043190">
    <property type="term" value="C:ATP-binding cassette (ABC) transporter complex"/>
    <property type="evidence" value="ECO:0007669"/>
    <property type="project" value="InterPro"/>
</dbReference>
<dbReference type="PROSITE" id="PS50893">
    <property type="entry name" value="ABC_TRANSPORTER_2"/>
    <property type="match status" value="1"/>
</dbReference>
<organism evidence="5 6">
    <name type="scientific">Candidatus Auribacter fodinae</name>
    <dbReference type="NCBI Taxonomy" id="2093366"/>
    <lineage>
        <taxon>Bacteria</taxon>
        <taxon>Pseudomonadati</taxon>
        <taxon>Candidatus Auribacterota</taxon>
        <taxon>Candidatus Auribacteria</taxon>
        <taxon>Candidatus Auribacterales</taxon>
        <taxon>Candidatus Auribacteraceae</taxon>
        <taxon>Candidatus Auribacter</taxon>
    </lineage>
</organism>
<dbReference type="SMART" id="SM00382">
    <property type="entry name" value="AAA"/>
    <property type="match status" value="1"/>
</dbReference>
<dbReference type="InterPro" id="IPR050093">
    <property type="entry name" value="ABC_SmlMolc_Importer"/>
</dbReference>
<gene>
    <name evidence="5" type="ORF">C4541_06175</name>
</gene>
<proteinExistence type="predicted"/>
<dbReference type="InterPro" id="IPR013611">
    <property type="entry name" value="Transp-assoc_OB_typ2"/>
</dbReference>